<organism evidence="2 3">
    <name type="scientific">Brevundimonas vesicularis</name>
    <name type="common">Pseudomonas vesicularis</name>
    <dbReference type="NCBI Taxonomy" id="41276"/>
    <lineage>
        <taxon>Bacteria</taxon>
        <taxon>Pseudomonadati</taxon>
        <taxon>Pseudomonadota</taxon>
        <taxon>Alphaproteobacteria</taxon>
        <taxon>Caulobacterales</taxon>
        <taxon>Caulobacteraceae</taxon>
        <taxon>Brevundimonas</taxon>
    </lineage>
</organism>
<dbReference type="SMART" id="SM00974">
    <property type="entry name" value="T5orf172"/>
    <property type="match status" value="1"/>
</dbReference>
<protein>
    <recommendedName>
        <fullName evidence="1">Bacteriophage T5 Orf172 DNA-binding domain-containing protein</fullName>
    </recommendedName>
</protein>
<sequence>MRSGDQVGASMTQAKDRQVLAAAADLLLKEAGRDPRFASKQARLAKIKTRRRRARKAVDREAARERAAVARAEARQGVYVIGAPGHPVKIGIAKCANSRLQTLQTGCPEKLKVYLFLDVPAGMALAAEKACHDRLAEQRLSGEWFSVDWRDACAAVREVVEGIAP</sequence>
<evidence type="ECO:0000313" key="2">
    <source>
        <dbReference type="EMBL" id="ASE38460.1"/>
    </source>
</evidence>
<evidence type="ECO:0000313" key="3">
    <source>
        <dbReference type="Proteomes" id="UP000197050"/>
    </source>
</evidence>
<name>A0A1Z3U5N7_BREVE</name>
<dbReference type="AlphaFoldDB" id="A0A1Z3U5N7"/>
<dbReference type="EMBL" id="CP022048">
    <property type="protein sequence ID" value="ASE38460.1"/>
    <property type="molecule type" value="Genomic_DNA"/>
</dbReference>
<dbReference type="KEGG" id="bvc:CEP68_02475"/>
<dbReference type="InterPro" id="IPR018306">
    <property type="entry name" value="Phage_T5_Orf172_DNA-bd"/>
</dbReference>
<feature type="domain" description="Bacteriophage T5 Orf172 DNA-binding" evidence="1">
    <location>
        <begin position="82"/>
        <end position="159"/>
    </location>
</feature>
<dbReference type="Pfam" id="PF13455">
    <property type="entry name" value="MUG113"/>
    <property type="match status" value="1"/>
</dbReference>
<gene>
    <name evidence="2" type="ORF">CEP68_02475</name>
</gene>
<evidence type="ECO:0000259" key="1">
    <source>
        <dbReference type="SMART" id="SM00974"/>
    </source>
</evidence>
<accession>A0A1Z3U5N7</accession>
<reference evidence="3" key="1">
    <citation type="submission" date="2017-06" db="EMBL/GenBank/DDBJ databases">
        <title>FDA dAtabase for Regulatory Grade micrObial Sequences (FDA-ARGOS): Supporting development and validation of Infectious Disease Dx tests.</title>
        <authorList>
            <person name="Minogue T."/>
            <person name="Wolcott M."/>
            <person name="Wasieloski L."/>
            <person name="Aguilar W."/>
            <person name="Moore D."/>
            <person name="Tallon L."/>
            <person name="Sadzewicz L."/>
            <person name="Sengamalay N."/>
            <person name="Ott S."/>
            <person name="Godinez A."/>
            <person name="Nagaraj S."/>
            <person name="Nadendla S."/>
            <person name="Geyer C."/>
            <person name="Sichtig H."/>
        </authorList>
    </citation>
    <scope>NUCLEOTIDE SEQUENCE [LARGE SCALE GENOMIC DNA]</scope>
    <source>
        <strain evidence="3">FDAARGOS_289</strain>
    </source>
</reference>
<dbReference type="Proteomes" id="UP000197050">
    <property type="component" value="Chromosome"/>
</dbReference>
<proteinExistence type="predicted"/>